<comment type="caution">
    <text evidence="1">The sequence shown here is derived from an EMBL/GenBank/DDBJ whole genome shotgun (WGS) entry which is preliminary data.</text>
</comment>
<evidence type="ECO:0000313" key="1">
    <source>
        <dbReference type="EMBL" id="KAJ8620061.1"/>
    </source>
</evidence>
<evidence type="ECO:0000313" key="2">
    <source>
        <dbReference type="Proteomes" id="UP001234297"/>
    </source>
</evidence>
<gene>
    <name evidence="1" type="ORF">MRB53_028590</name>
</gene>
<proteinExistence type="predicted"/>
<accession>A0ACC2KGC1</accession>
<dbReference type="Proteomes" id="UP001234297">
    <property type="component" value="Chromosome 9"/>
</dbReference>
<keyword evidence="2" id="KW-1185">Reference proteome</keyword>
<protein>
    <submittedName>
        <fullName evidence="1">Uncharacterized protein</fullName>
    </submittedName>
</protein>
<name>A0ACC2KGC1_PERAE</name>
<reference evidence="1 2" key="1">
    <citation type="journal article" date="2022" name="Hortic Res">
        <title>A haplotype resolved chromosomal level avocado genome allows analysis of novel avocado genes.</title>
        <authorList>
            <person name="Nath O."/>
            <person name="Fletcher S.J."/>
            <person name="Hayward A."/>
            <person name="Shaw L.M."/>
            <person name="Masouleh A.K."/>
            <person name="Furtado A."/>
            <person name="Henry R.J."/>
            <person name="Mitter N."/>
        </authorList>
    </citation>
    <scope>NUCLEOTIDE SEQUENCE [LARGE SCALE GENOMIC DNA]</scope>
    <source>
        <strain evidence="2">cv. Hass</strain>
    </source>
</reference>
<sequence>MMLTKYTVLHAKPPSYLASSPSGPGQHHVHDVNQGHCRMSTWEVNFRFTRSTSQGVMSTGQTVNSPGLDPADDAIYETPVVGDYGWGPADQVVEPEDGALAQGD</sequence>
<dbReference type="EMBL" id="CM056817">
    <property type="protein sequence ID" value="KAJ8620061.1"/>
    <property type="molecule type" value="Genomic_DNA"/>
</dbReference>
<organism evidence="1 2">
    <name type="scientific">Persea americana</name>
    <name type="common">Avocado</name>
    <dbReference type="NCBI Taxonomy" id="3435"/>
    <lineage>
        <taxon>Eukaryota</taxon>
        <taxon>Viridiplantae</taxon>
        <taxon>Streptophyta</taxon>
        <taxon>Embryophyta</taxon>
        <taxon>Tracheophyta</taxon>
        <taxon>Spermatophyta</taxon>
        <taxon>Magnoliopsida</taxon>
        <taxon>Magnoliidae</taxon>
        <taxon>Laurales</taxon>
        <taxon>Lauraceae</taxon>
        <taxon>Persea</taxon>
    </lineage>
</organism>